<dbReference type="RefSeq" id="XP_025512566.1">
    <property type="nucleotide sequence ID" value="XM_025658796.1"/>
</dbReference>
<evidence type="ECO:0000313" key="3">
    <source>
        <dbReference type="EMBL" id="RAH54644.1"/>
    </source>
</evidence>
<accession>A0A8G1QXY0</accession>
<dbReference type="Gene3D" id="2.130.10.10">
    <property type="entry name" value="YVTN repeat-like/Quinoprotein amine dehydrogenase"/>
    <property type="match status" value="1"/>
</dbReference>
<feature type="repeat" description="WD" evidence="1">
    <location>
        <begin position="42"/>
        <end position="74"/>
    </location>
</feature>
<dbReference type="SMART" id="SM00320">
    <property type="entry name" value="WD40"/>
    <property type="match status" value="1"/>
</dbReference>
<dbReference type="EMBL" id="KZ825071">
    <property type="protein sequence ID" value="RAH54644.1"/>
    <property type="molecule type" value="Genomic_DNA"/>
</dbReference>
<feature type="chain" id="PRO_5034575417" description="WD40 repeat-like protein" evidence="2">
    <location>
        <begin position="22"/>
        <end position="188"/>
    </location>
</feature>
<keyword evidence="1" id="KW-0853">WD repeat</keyword>
<feature type="signal peptide" evidence="2">
    <location>
        <begin position="1"/>
        <end position="21"/>
    </location>
</feature>
<protein>
    <recommendedName>
        <fullName evidence="5">WD40 repeat-like protein</fullName>
    </recommendedName>
</protein>
<gene>
    <name evidence="3" type="ORF">BO85DRAFT_441090</name>
</gene>
<dbReference type="Pfam" id="PF00400">
    <property type="entry name" value="WD40"/>
    <property type="match status" value="1"/>
</dbReference>
<name>A0A8G1QXY0_9EURO</name>
<dbReference type="Proteomes" id="UP000249526">
    <property type="component" value="Unassembled WGS sequence"/>
</dbReference>
<dbReference type="InterPro" id="IPR036322">
    <property type="entry name" value="WD40_repeat_dom_sf"/>
</dbReference>
<dbReference type="PROSITE" id="PS50082">
    <property type="entry name" value="WD_REPEATS_2"/>
    <property type="match status" value="1"/>
</dbReference>
<proteinExistence type="predicted"/>
<evidence type="ECO:0008006" key="5">
    <source>
        <dbReference type="Google" id="ProtNLM"/>
    </source>
</evidence>
<organism evidence="3 4">
    <name type="scientific">Aspergillus piperis CBS 112811</name>
    <dbReference type="NCBI Taxonomy" id="1448313"/>
    <lineage>
        <taxon>Eukaryota</taxon>
        <taxon>Fungi</taxon>
        <taxon>Dikarya</taxon>
        <taxon>Ascomycota</taxon>
        <taxon>Pezizomycotina</taxon>
        <taxon>Eurotiomycetes</taxon>
        <taxon>Eurotiomycetidae</taxon>
        <taxon>Eurotiales</taxon>
        <taxon>Aspergillaceae</taxon>
        <taxon>Aspergillus</taxon>
        <taxon>Aspergillus subgen. Circumdati</taxon>
    </lineage>
</organism>
<dbReference type="PROSITE" id="PS50294">
    <property type="entry name" value="WD_REPEATS_REGION"/>
    <property type="match status" value="1"/>
</dbReference>
<keyword evidence="4" id="KW-1185">Reference proteome</keyword>
<evidence type="ECO:0000313" key="4">
    <source>
        <dbReference type="Proteomes" id="UP000249526"/>
    </source>
</evidence>
<sequence length="188" mass="20372">MAATALVAAAALLVPLPTGLAEANKHQLCGPQRQSQSGPLTLERHSGWVRSVALSVKGQLLASGFIDNTIKMWNACGGTLKHTLSTDGFVTVTEISEHLPLLRTNIGSFDIYIGYEDFLSYSSTKGIVVSLGADRWVNIQGQRELWLFPTYQPSSSTVKDGIIAFGNTSGRVAIIAFSSYAGFRFYLW</sequence>
<keyword evidence="2" id="KW-0732">Signal</keyword>
<evidence type="ECO:0000256" key="2">
    <source>
        <dbReference type="SAM" id="SignalP"/>
    </source>
</evidence>
<dbReference type="AlphaFoldDB" id="A0A8G1QXY0"/>
<dbReference type="SUPFAM" id="SSF50978">
    <property type="entry name" value="WD40 repeat-like"/>
    <property type="match status" value="1"/>
</dbReference>
<evidence type="ECO:0000256" key="1">
    <source>
        <dbReference type="PROSITE-ProRule" id="PRU00221"/>
    </source>
</evidence>
<dbReference type="InterPro" id="IPR001680">
    <property type="entry name" value="WD40_rpt"/>
</dbReference>
<dbReference type="InterPro" id="IPR015943">
    <property type="entry name" value="WD40/YVTN_repeat-like_dom_sf"/>
</dbReference>
<dbReference type="GeneID" id="37162198"/>
<reference evidence="3 4" key="1">
    <citation type="submission" date="2018-02" db="EMBL/GenBank/DDBJ databases">
        <title>The genomes of Aspergillus section Nigri reveals drivers in fungal speciation.</title>
        <authorList>
            <consortium name="DOE Joint Genome Institute"/>
            <person name="Vesth T.C."/>
            <person name="Nybo J."/>
            <person name="Theobald S."/>
            <person name="Brandl J."/>
            <person name="Frisvad J.C."/>
            <person name="Nielsen K.F."/>
            <person name="Lyhne E.K."/>
            <person name="Kogle M.E."/>
            <person name="Kuo A."/>
            <person name="Riley R."/>
            <person name="Clum A."/>
            <person name="Nolan M."/>
            <person name="Lipzen A."/>
            <person name="Salamov A."/>
            <person name="Henrissat B."/>
            <person name="Wiebenga A."/>
            <person name="De vries R.P."/>
            <person name="Grigoriev I.V."/>
            <person name="Mortensen U.H."/>
            <person name="Andersen M.R."/>
            <person name="Baker S.E."/>
        </authorList>
    </citation>
    <scope>NUCLEOTIDE SEQUENCE [LARGE SCALE GENOMIC DNA]</scope>
    <source>
        <strain evidence="3 4">CBS 112811</strain>
    </source>
</reference>